<dbReference type="OrthoDB" id="428940at2759"/>
<reference evidence="5" key="1">
    <citation type="submission" date="2021-02" db="EMBL/GenBank/DDBJ databases">
        <authorList>
            <person name="Dougan E. K."/>
            <person name="Rhodes N."/>
            <person name="Thang M."/>
            <person name="Chan C."/>
        </authorList>
    </citation>
    <scope>NUCLEOTIDE SEQUENCE</scope>
</reference>
<dbReference type="InterPro" id="IPR003961">
    <property type="entry name" value="FN3_dom"/>
</dbReference>
<name>A0A813CDZ2_9DINO</name>
<sequence length="1768" mass="194652">MQPVICAERGVNSLTLEVSPGDAEPPWAVQVLVPGSWFQSEEWRELVEGKEVSTVQVLGSKALYHVHVSNLQPETKYSLRVVPPKKAGTIWSLHCECSTLGRPERSNPPRCIGRWPDKLRIEWKVRTPVGAPVLECQVQQCSQEVFSVWQDVALLEDVAVSESKNGKPSDREETWSAAVPNLKAATSYHFRVKACNTVGWCADFSDEEIFRTSEPPEPPVKLKLVSRQPAKVEVEFEFLDADGCPVSHIEPEFCLKPESTNITGVIPGESADGFSNILDAATWWWQTPQHFQLSLQDPEHSAGCNDVRRATVTVGELRPEQTIWLRLWAVNQAGRSREPSQPLACRPSDRPQKVDDLCCIVRGATWLEVQWRTRDPDGAPVTECSVEVSRENLLSNWIQLPRNGVWRCGQGRSTWRARAAGLSTETDFRVRVRAKNGVGWSSADAQISCRTAERPLKPRVPLNYGQEEHISEVRVEQAGMLVWTELPSQSLEFECLDKVDSYSTEPTAEDIDLGPFWNAELKLRAFAVVVRGLEPNCHYTLRLDVANEVGWSRFKSDPFSCHTVCRPHVPKLREGPHSVPYELRVSWDQRDPLGGAVLEWEAQICESSLFTLFSSWTAAKDFLILRQPTLHDMVCEDEELAINTTWEASFGCLKPAVEYVMRLRTGNIAGWSEWSEPLQAVTACPPSISRCSLVQVPANMPGSQPDWIVDILVDERGSRAFLCAVDFSCTLRDATFVDAKSTLSSSTVARHIINGSWRARFPGNLLPAGSQKVSVSATAANDAGWSASVRKSSEDTDGQTKTLSWDMPSSSTSPSALPAVAELGHSLKAFLAMMEEKLCDARKEMSSFSSATSTVPSRWTTEQLQRLKPLLFSSIRGSLQAARGKPERCESWLASCGERLAYKNQVIDKERAAAKVRVIHHMPLWEDFSQDGCATAGLLKDFELLLEGCMWLEHVRNMQLDPLWTRLCHMSGDGKQSQTVESAGQHPARVVRLWAEKREAWAGRFDAQLVSVTKQALTTAGQLLATARSLPTDAVRTTGFLRSALVRTNKTEHLPDVHTNTGLACLELSFCTQLREQTLLGLTALKNLRTSADQQFRKLNRALQLLAVASTHTEHDGAGAPEGGAHSFPEVSVTDKLSQTALGLILTMVMPVPGTVELGVVSIGALWLQGDSAGKHLVVEHSPGPDFDPFGRFQQQPRPSALKLLANWTQEPQDLLDAASAQTSDAPPSSSRNIAVWAYEKVQDAHPMVRLVSQAVVRGFGAVAGNTWQADSVEVAVAVPPADVAIVPLPSMEDSSFELEFTYGFGGERPLGRVPARAGMAVSFVCLDDEIHIDNIDQVEPTTATGKHSDEQASAEPHEEHAVDGACPEPQPQQHASSDDAGAVAATDGDDGKDEEPAAPNVASPVAAPSRVRVSTIRASNKDAVCNVRDLQFISYEGGLGPVAAILLIDFHHALGRVVEWAHPPSITEGEAAAGHLPPTDAAQDFPLLDSWHSKTAEPAGAVARVLSMVTSLALPDAAHREREGETSAVFFVVPCQGQLLYGVSCHRRVEASELLHRDASVSRSSVQKAVCMLLRCPFFGLAQQRLSPVTQVFFEQRDFRCTDLLRDFDTQLDAVSFEKLPDTELFFGVHHAQLFRGLRHKLLSVLKAILLEAKVLVISESAEQCSRTVLALLSLLPGGLWLGFNSDGFGSRHFHYRKHGLPIQCFGPRCGVFPYLGLHMLDSLLQMRGFLIGTTNRIFVDRTAPDLILEVKFHSETQMFSEEIQAD</sequence>
<accession>A0A813CDZ2</accession>
<evidence type="ECO:0000259" key="4">
    <source>
        <dbReference type="PROSITE" id="PS50853"/>
    </source>
</evidence>
<feature type="compositionally biased region" description="Low complexity" evidence="2">
    <location>
        <begin position="1398"/>
        <end position="1412"/>
    </location>
</feature>
<dbReference type="Proteomes" id="UP000601435">
    <property type="component" value="Unassembled WGS sequence"/>
</dbReference>
<evidence type="ECO:0000259" key="3">
    <source>
        <dbReference type="PROSITE" id="PS50211"/>
    </source>
</evidence>
<dbReference type="GO" id="GO:0005737">
    <property type="term" value="C:cytoplasm"/>
    <property type="evidence" value="ECO:0007669"/>
    <property type="project" value="TreeGrafter"/>
</dbReference>
<evidence type="ECO:0000313" key="6">
    <source>
        <dbReference type="Proteomes" id="UP000601435"/>
    </source>
</evidence>
<feature type="region of interest" description="Disordered" evidence="2">
    <location>
        <begin position="1342"/>
        <end position="1412"/>
    </location>
</feature>
<dbReference type="Gene3D" id="2.60.40.10">
    <property type="entry name" value="Immunoglobulins"/>
    <property type="match status" value="3"/>
</dbReference>
<dbReference type="InterPro" id="IPR051731">
    <property type="entry name" value="DENND11/AVL9_GEFs"/>
</dbReference>
<dbReference type="CDD" id="cd00063">
    <property type="entry name" value="FN3"/>
    <property type="match status" value="3"/>
</dbReference>
<dbReference type="EMBL" id="CAJNJA010093474">
    <property type="protein sequence ID" value="CAE7941254.1"/>
    <property type="molecule type" value="Genomic_DNA"/>
</dbReference>
<feature type="domain" description="Fibronectin type-III" evidence="4">
    <location>
        <begin position="350"/>
        <end position="455"/>
    </location>
</feature>
<dbReference type="SUPFAM" id="SSF49265">
    <property type="entry name" value="Fibronectin type III"/>
    <property type="match status" value="2"/>
</dbReference>
<dbReference type="SMART" id="SM00060">
    <property type="entry name" value="FN3"/>
    <property type="match status" value="5"/>
</dbReference>
<feature type="domain" description="Fibronectin type-III" evidence="4">
    <location>
        <begin position="105"/>
        <end position="215"/>
    </location>
</feature>
<dbReference type="Pfam" id="PF09794">
    <property type="entry name" value="Avl9"/>
    <property type="match status" value="2"/>
</dbReference>
<feature type="compositionally biased region" description="Basic and acidic residues" evidence="2">
    <location>
        <begin position="1347"/>
        <end position="1363"/>
    </location>
</feature>
<organism evidence="5 6">
    <name type="scientific">Symbiodinium necroappetens</name>
    <dbReference type="NCBI Taxonomy" id="1628268"/>
    <lineage>
        <taxon>Eukaryota</taxon>
        <taxon>Sar</taxon>
        <taxon>Alveolata</taxon>
        <taxon>Dinophyceae</taxon>
        <taxon>Suessiales</taxon>
        <taxon>Symbiodiniaceae</taxon>
        <taxon>Symbiodinium</taxon>
    </lineage>
</organism>
<dbReference type="PROSITE" id="PS50211">
    <property type="entry name" value="DENN"/>
    <property type="match status" value="1"/>
</dbReference>
<evidence type="ECO:0000256" key="2">
    <source>
        <dbReference type="SAM" id="MobiDB-lite"/>
    </source>
</evidence>
<proteinExistence type="inferred from homology"/>
<dbReference type="InterPro" id="IPR037516">
    <property type="entry name" value="Tripartite_DENN"/>
</dbReference>
<comment type="similarity">
    <text evidence="1">Belongs to the AVL9 family.</text>
</comment>
<feature type="non-terminal residue" evidence="5">
    <location>
        <position position="1"/>
    </location>
</feature>
<evidence type="ECO:0000313" key="5">
    <source>
        <dbReference type="EMBL" id="CAE7941254.1"/>
    </source>
</evidence>
<dbReference type="InterPro" id="IPR043153">
    <property type="entry name" value="DENN_C"/>
</dbReference>
<dbReference type="PROSITE" id="PS50853">
    <property type="entry name" value="FN3"/>
    <property type="match status" value="3"/>
</dbReference>
<evidence type="ECO:0000256" key="1">
    <source>
        <dbReference type="ARBA" id="ARBA00038178"/>
    </source>
</evidence>
<dbReference type="InterPro" id="IPR013783">
    <property type="entry name" value="Ig-like_fold"/>
</dbReference>
<comment type="caution">
    <text evidence="5">The sequence shown here is derived from an EMBL/GenBank/DDBJ whole genome shotgun (WGS) entry which is preliminary data.</text>
</comment>
<feature type="domain" description="UDENN" evidence="3">
    <location>
        <begin position="1463"/>
        <end position="1768"/>
    </location>
</feature>
<feature type="region of interest" description="Disordered" evidence="2">
    <location>
        <begin position="786"/>
        <end position="813"/>
    </location>
</feature>
<dbReference type="Gene3D" id="3.40.50.11500">
    <property type="match status" value="1"/>
</dbReference>
<dbReference type="InterPro" id="IPR018307">
    <property type="entry name" value="ABL9/DENND6_dom"/>
</dbReference>
<feature type="domain" description="Fibronectin type-III" evidence="4">
    <location>
        <begin position="579"/>
        <end position="687"/>
    </location>
</feature>
<dbReference type="PANTHER" id="PTHR31017">
    <property type="entry name" value="LATE SECRETORY PATHWAY PROTEIN AVL9-RELATED"/>
    <property type="match status" value="1"/>
</dbReference>
<gene>
    <name evidence="5" type="primary">Avl9</name>
    <name evidence="5" type="ORF">SNEC2469_LOCUS34217</name>
</gene>
<keyword evidence="6" id="KW-1185">Reference proteome</keyword>
<dbReference type="PANTHER" id="PTHR31017:SF1">
    <property type="entry name" value="LATE SECRETORY PATHWAY PROTEIN AVL9 HOMOLOG"/>
    <property type="match status" value="1"/>
</dbReference>
<protein>
    <submittedName>
        <fullName evidence="5">Avl9 protein</fullName>
    </submittedName>
</protein>
<dbReference type="InterPro" id="IPR036116">
    <property type="entry name" value="FN3_sf"/>
</dbReference>